<evidence type="ECO:0000313" key="9">
    <source>
        <dbReference type="EMBL" id="QHQ60927.1"/>
    </source>
</evidence>
<protein>
    <submittedName>
        <fullName evidence="9">ABC transporter permease subunit</fullName>
    </submittedName>
</protein>
<feature type="transmembrane region" description="Helical" evidence="7">
    <location>
        <begin position="12"/>
        <end position="35"/>
    </location>
</feature>
<organism evidence="9 10">
    <name type="scientific">Anaerocolumna sedimenticola</name>
    <dbReference type="NCBI Taxonomy" id="2696063"/>
    <lineage>
        <taxon>Bacteria</taxon>
        <taxon>Bacillati</taxon>
        <taxon>Bacillota</taxon>
        <taxon>Clostridia</taxon>
        <taxon>Lachnospirales</taxon>
        <taxon>Lachnospiraceae</taxon>
        <taxon>Anaerocolumna</taxon>
    </lineage>
</organism>
<dbReference type="Proteomes" id="UP000464314">
    <property type="component" value="Chromosome"/>
</dbReference>
<dbReference type="PROSITE" id="PS50928">
    <property type="entry name" value="ABC_TM1"/>
    <property type="match status" value="1"/>
</dbReference>
<evidence type="ECO:0000256" key="7">
    <source>
        <dbReference type="SAM" id="Phobius"/>
    </source>
</evidence>
<sequence>MKIKESRSRKIFEIFNYLFLAAFGFITLYPFWYVLVASFNTGRDFVRGGVYFWPREFTLENFTHAFQDPRIFSSLNISVSRTLIGVFLGLFFTSLIAYALSVKTLPGKTFFTFFFYFTTIFGGGMIPYYMLLRDLGFTKSFLLYIIPGIYSFFNFLLMRTFFDGIPYELRESAQIDGAGEGKILFGIYLPLSKPIIATLALFIGVGHWNDWFTGAYYQSRTALYPAATLLQKLLSESMTTSTIKLGQETNLSTMTSFTTQSLQMAFVMILTMPIVVVYPFLQKYYVKGVMIGSIKG</sequence>
<dbReference type="PANTHER" id="PTHR43744">
    <property type="entry name" value="ABC TRANSPORTER PERMEASE PROTEIN MG189-RELATED-RELATED"/>
    <property type="match status" value="1"/>
</dbReference>
<feature type="transmembrane region" description="Helical" evidence="7">
    <location>
        <begin position="141"/>
        <end position="162"/>
    </location>
</feature>
<dbReference type="RefSeq" id="WP_161837755.1">
    <property type="nucleotide sequence ID" value="NZ_CP048000.1"/>
</dbReference>
<keyword evidence="4 7" id="KW-0812">Transmembrane</keyword>
<dbReference type="InterPro" id="IPR000515">
    <property type="entry name" value="MetI-like"/>
</dbReference>
<reference evidence="9 10" key="1">
    <citation type="submission" date="2020-01" db="EMBL/GenBank/DDBJ databases">
        <title>Genome analysis of Anaerocolumna sp. CBA3638.</title>
        <authorList>
            <person name="Kim J."/>
            <person name="Roh S.W."/>
        </authorList>
    </citation>
    <scope>NUCLEOTIDE SEQUENCE [LARGE SCALE GENOMIC DNA]</scope>
    <source>
        <strain evidence="9 10">CBA3638</strain>
    </source>
</reference>
<evidence type="ECO:0000256" key="6">
    <source>
        <dbReference type="ARBA" id="ARBA00023136"/>
    </source>
</evidence>
<comment type="subcellular location">
    <subcellularLocation>
        <location evidence="1">Cell membrane</location>
        <topology evidence="1">Multi-pass membrane protein</topology>
    </subcellularLocation>
</comment>
<evidence type="ECO:0000256" key="4">
    <source>
        <dbReference type="ARBA" id="ARBA00022692"/>
    </source>
</evidence>
<dbReference type="GO" id="GO:0055085">
    <property type="term" value="P:transmembrane transport"/>
    <property type="evidence" value="ECO:0007669"/>
    <property type="project" value="InterPro"/>
</dbReference>
<evidence type="ECO:0000259" key="8">
    <source>
        <dbReference type="PROSITE" id="PS50928"/>
    </source>
</evidence>
<dbReference type="EMBL" id="CP048000">
    <property type="protein sequence ID" value="QHQ60927.1"/>
    <property type="molecule type" value="Genomic_DNA"/>
</dbReference>
<evidence type="ECO:0000256" key="1">
    <source>
        <dbReference type="ARBA" id="ARBA00004651"/>
    </source>
</evidence>
<gene>
    <name evidence="9" type="ORF">Ana3638_09225</name>
</gene>
<evidence type="ECO:0000256" key="3">
    <source>
        <dbReference type="ARBA" id="ARBA00022475"/>
    </source>
</evidence>
<dbReference type="SUPFAM" id="SSF161098">
    <property type="entry name" value="MetI-like"/>
    <property type="match status" value="1"/>
</dbReference>
<keyword evidence="5 7" id="KW-1133">Transmembrane helix</keyword>
<proteinExistence type="predicted"/>
<feature type="transmembrane region" description="Helical" evidence="7">
    <location>
        <begin position="262"/>
        <end position="281"/>
    </location>
</feature>
<dbReference type="Gene3D" id="1.10.3720.10">
    <property type="entry name" value="MetI-like"/>
    <property type="match status" value="1"/>
</dbReference>
<evidence type="ECO:0000256" key="2">
    <source>
        <dbReference type="ARBA" id="ARBA00022448"/>
    </source>
</evidence>
<evidence type="ECO:0000313" key="10">
    <source>
        <dbReference type="Proteomes" id="UP000464314"/>
    </source>
</evidence>
<feature type="transmembrane region" description="Helical" evidence="7">
    <location>
        <begin position="183"/>
        <end position="205"/>
    </location>
</feature>
<dbReference type="KEGG" id="anr:Ana3638_09225"/>
<dbReference type="CDD" id="cd06261">
    <property type="entry name" value="TM_PBP2"/>
    <property type="match status" value="1"/>
</dbReference>
<dbReference type="InterPro" id="IPR035906">
    <property type="entry name" value="MetI-like_sf"/>
</dbReference>
<dbReference type="PANTHER" id="PTHR43744:SF9">
    <property type="entry name" value="POLYGALACTURONAN_RHAMNOGALACTURONAN TRANSPORT SYSTEM PERMEASE PROTEIN YTCP"/>
    <property type="match status" value="1"/>
</dbReference>
<keyword evidence="6 7" id="KW-0472">Membrane</keyword>
<keyword evidence="2" id="KW-0813">Transport</keyword>
<feature type="domain" description="ABC transmembrane type-1" evidence="8">
    <location>
        <begin position="71"/>
        <end position="281"/>
    </location>
</feature>
<evidence type="ECO:0000256" key="5">
    <source>
        <dbReference type="ARBA" id="ARBA00022989"/>
    </source>
</evidence>
<dbReference type="AlphaFoldDB" id="A0A6P1TKV9"/>
<accession>A0A6P1TKV9</accession>
<feature type="transmembrane region" description="Helical" evidence="7">
    <location>
        <begin position="82"/>
        <end position="102"/>
    </location>
</feature>
<keyword evidence="10" id="KW-1185">Reference proteome</keyword>
<keyword evidence="3" id="KW-1003">Cell membrane</keyword>
<feature type="transmembrane region" description="Helical" evidence="7">
    <location>
        <begin position="109"/>
        <end position="129"/>
    </location>
</feature>
<dbReference type="GO" id="GO:0005886">
    <property type="term" value="C:plasma membrane"/>
    <property type="evidence" value="ECO:0007669"/>
    <property type="project" value="UniProtKB-SubCell"/>
</dbReference>
<name>A0A6P1TKV9_9FIRM</name>